<proteinExistence type="predicted"/>
<gene>
    <name evidence="1" type="ORF">B5F24_08045</name>
</gene>
<accession>A0A1Y4JS85</accession>
<evidence type="ECO:0000313" key="2">
    <source>
        <dbReference type="Proteomes" id="UP000196587"/>
    </source>
</evidence>
<comment type="caution">
    <text evidence="1">The sequence shown here is derived from an EMBL/GenBank/DDBJ whole genome shotgun (WGS) entry which is preliminary data.</text>
</comment>
<dbReference type="Proteomes" id="UP000196587">
    <property type="component" value="Unassembled WGS sequence"/>
</dbReference>
<dbReference type="EMBL" id="NFKE01000005">
    <property type="protein sequence ID" value="OUP34576.1"/>
    <property type="molecule type" value="Genomic_DNA"/>
</dbReference>
<sequence length="66" mass="7798">MRVSHLLIEKTIFALSKKQVFGQKTAQITDYQLFFQCPKICFFVRKSSFTFLSLIPEFRHLPDITN</sequence>
<protein>
    <submittedName>
        <fullName evidence="1">Uncharacterized protein</fullName>
    </submittedName>
</protein>
<name>A0A1Y4JS85_9BACE</name>
<evidence type="ECO:0000313" key="1">
    <source>
        <dbReference type="EMBL" id="OUP34576.1"/>
    </source>
</evidence>
<reference evidence="2" key="1">
    <citation type="submission" date="2017-04" db="EMBL/GenBank/DDBJ databases">
        <title>Function of individual gut microbiota members based on whole genome sequencing of pure cultures obtained from chicken caecum.</title>
        <authorList>
            <person name="Medvecky M."/>
            <person name="Cejkova D."/>
            <person name="Polansky O."/>
            <person name="Karasova D."/>
            <person name="Kubasova T."/>
            <person name="Cizek A."/>
            <person name="Rychlik I."/>
        </authorList>
    </citation>
    <scope>NUCLEOTIDE SEQUENCE [LARGE SCALE GENOMIC DNA]</scope>
    <source>
        <strain evidence="2">An189</strain>
    </source>
</reference>
<organism evidence="1 2">
    <name type="scientific">Bacteroides clarus</name>
    <dbReference type="NCBI Taxonomy" id="626929"/>
    <lineage>
        <taxon>Bacteria</taxon>
        <taxon>Pseudomonadati</taxon>
        <taxon>Bacteroidota</taxon>
        <taxon>Bacteroidia</taxon>
        <taxon>Bacteroidales</taxon>
        <taxon>Bacteroidaceae</taxon>
        <taxon>Bacteroides</taxon>
    </lineage>
</organism>
<dbReference type="AlphaFoldDB" id="A0A1Y4JS85"/>